<feature type="region of interest" description="Disordered" evidence="6">
    <location>
        <begin position="573"/>
        <end position="681"/>
    </location>
</feature>
<feature type="region of interest" description="Disordered" evidence="6">
    <location>
        <begin position="1"/>
        <end position="23"/>
    </location>
</feature>
<feature type="domain" description="VASt" evidence="8">
    <location>
        <begin position="700"/>
        <end position="895"/>
    </location>
</feature>
<feature type="region of interest" description="Disordered" evidence="6">
    <location>
        <begin position="353"/>
        <end position="382"/>
    </location>
</feature>
<evidence type="ECO:0000259" key="8">
    <source>
        <dbReference type="PROSITE" id="PS51778"/>
    </source>
</evidence>
<feature type="transmembrane region" description="Helical" evidence="7">
    <location>
        <begin position="983"/>
        <end position="1006"/>
    </location>
</feature>
<reference evidence="9 10" key="1">
    <citation type="submission" date="2021-02" db="EMBL/GenBank/DDBJ databases">
        <title>Variation within the Batrachochytrium salamandrivorans European outbreak.</title>
        <authorList>
            <person name="Kelly M."/>
            <person name="Pasmans F."/>
            <person name="Shea T.P."/>
            <person name="Munoz J.F."/>
            <person name="Carranza S."/>
            <person name="Cuomo C.A."/>
            <person name="Martel A."/>
        </authorList>
    </citation>
    <scope>NUCLEOTIDE SEQUENCE [LARGE SCALE GENOMIC DNA]</scope>
    <source>
        <strain evidence="9 10">AMFP18/2</strain>
    </source>
</reference>
<dbReference type="Gene3D" id="2.30.29.30">
    <property type="entry name" value="Pleckstrin-homology domain (PH domain)/Phosphotyrosine-binding domain (PTB)"/>
    <property type="match status" value="1"/>
</dbReference>
<keyword evidence="5 7" id="KW-0472">Membrane</keyword>
<evidence type="ECO:0000256" key="2">
    <source>
        <dbReference type="ARBA" id="ARBA00006582"/>
    </source>
</evidence>
<evidence type="ECO:0000256" key="1">
    <source>
        <dbReference type="ARBA" id="ARBA00004167"/>
    </source>
</evidence>
<feature type="region of interest" description="Disordered" evidence="6">
    <location>
        <begin position="916"/>
        <end position="976"/>
    </location>
</feature>
<dbReference type="PROSITE" id="PS51778">
    <property type="entry name" value="VAST"/>
    <property type="match status" value="1"/>
</dbReference>
<dbReference type="InterPro" id="IPR011993">
    <property type="entry name" value="PH-like_dom_sf"/>
</dbReference>
<evidence type="ECO:0000256" key="3">
    <source>
        <dbReference type="ARBA" id="ARBA00022692"/>
    </source>
</evidence>
<evidence type="ECO:0000256" key="4">
    <source>
        <dbReference type="ARBA" id="ARBA00022989"/>
    </source>
</evidence>
<feature type="compositionally biased region" description="Polar residues" evidence="6">
    <location>
        <begin position="611"/>
        <end position="642"/>
    </location>
</feature>
<keyword evidence="3 7" id="KW-0812">Transmembrane</keyword>
<dbReference type="Pfam" id="PF16016">
    <property type="entry name" value="VASt"/>
    <property type="match status" value="1"/>
</dbReference>
<proteinExistence type="inferred from homology"/>
<dbReference type="SMART" id="SM00568">
    <property type="entry name" value="GRAM"/>
    <property type="match status" value="1"/>
</dbReference>
<evidence type="ECO:0000256" key="5">
    <source>
        <dbReference type="ARBA" id="ARBA00023136"/>
    </source>
</evidence>
<evidence type="ECO:0000313" key="9">
    <source>
        <dbReference type="EMBL" id="KAH6587070.1"/>
    </source>
</evidence>
<feature type="compositionally biased region" description="Basic and acidic residues" evidence="6">
    <location>
        <begin position="1"/>
        <end position="17"/>
    </location>
</feature>
<dbReference type="PANTHER" id="PTHR23319">
    <property type="entry name" value="GRAM DOMAIN CONTAINING 1B, ISOFORM E"/>
    <property type="match status" value="1"/>
</dbReference>
<dbReference type="InterPro" id="IPR031968">
    <property type="entry name" value="VASt"/>
</dbReference>
<comment type="caution">
    <text evidence="9">The sequence shown here is derived from an EMBL/GenBank/DDBJ whole genome shotgun (WGS) entry which is preliminary data.</text>
</comment>
<comment type="similarity">
    <text evidence="2">Belongs to the YSP2 family.</text>
</comment>
<feature type="compositionally biased region" description="Polar residues" evidence="6">
    <location>
        <begin position="661"/>
        <end position="675"/>
    </location>
</feature>
<sequence length="1031" mass="113939">MTIKMDQRRMLAHQREMQHKKRQHLLQQQQMEQQLQQQQQQQLLLQQQQPREQQQLLLQPQQQTEHKKLLQDLLQLSQTQQKDMGSRNNYYSSNSKQLQPPLPLLLQPQPQYNLPPLQAISLQHSQPLLPSTTTTTTITTTNTTSHPRPRSQSFSGVASPGPSIAAQLRLPGSFVFNDKDDEGQSANYTSSFYTSSNATTSVVGNTVSGSRTFSRSFLSSVVDFATRPLAMVATITPASPLSLVTTTATTAPPPHPLIIPVNVNSSSHIIASASSNSVHRLNDDPPGLGTRASDPAAVATDHDRRLEMVSPATTTRNSDSSHGGSHISDDSHQLALDSTGKYNSIINTSDTDTDCAMSPSSNALSTPPRCSASPFPPPPPPLPTAEALVNIKQVFTGVINGEQCEIHPESGLPYASADKNDEFHKLFGQYIPRGERLISEFVCALNCGILVDGKMWISEDHICFRGWTSKPVVVLDFFSVVHIEKRNWAGVVPNAIEVETATNKYFFGTVWPPRNPKYDLLVQIWNAHVDATCLLRKVPDITSLSCACFDAAEDTENHTGICDVCMKRDQLTCKSGTPSSTSGSLSVPKSIRISRSNNSLDRSKGRRRPSNESPISGPTSAESLREISNTRPLIPPSSSDIPNSMPPWPENRSHLNPLVTGLSSTDTTAPSSPQISRPEPTGPVICPCLSKSTNSFIDDGFTVVLDTTIALSIESLWTQWLNYPQKRNLYSRYLPEKRGFRDLQFGPWVSCNTQESNMLPLEDITDFSEYDRSLSSISPGFHRRTQYIVPLSAPIGPKQTRSINTQSILSHKLGHYLCEEVHNHSPDVSTTFYNIGRTCFSFVSPGTTRVRVYWKVVFTKSYLTRVLIERITIDQMKSFFVDFSEYINANIDAVKADEASALEKSGVLVPKDGVQPSLTHAGNQDRPGDGVCTDAKDKSSGVVVTGARRDLTSPTPLSYRDKSTMNATHSHQPHPASQISPSVFLILIVLLVFMAMMNTVTLMYIFRLLDRTDRQLMYLQRGWTTQGATGI</sequence>
<evidence type="ECO:0000256" key="6">
    <source>
        <dbReference type="SAM" id="MobiDB-lite"/>
    </source>
</evidence>
<dbReference type="EMBL" id="JAFCIX010000569">
    <property type="protein sequence ID" value="KAH6587070.1"/>
    <property type="molecule type" value="Genomic_DNA"/>
</dbReference>
<dbReference type="Proteomes" id="UP001648503">
    <property type="component" value="Unassembled WGS sequence"/>
</dbReference>
<comment type="subcellular location">
    <subcellularLocation>
        <location evidence="1">Membrane</location>
        <topology evidence="1">Single-pass membrane protein</topology>
    </subcellularLocation>
</comment>
<accession>A0ABQ8EV26</accession>
<feature type="region of interest" description="Disordered" evidence="6">
    <location>
        <begin position="80"/>
        <end position="110"/>
    </location>
</feature>
<dbReference type="PANTHER" id="PTHR23319:SF4">
    <property type="entry name" value="GRAM DOMAIN CONTAINING 1B, ISOFORM E"/>
    <property type="match status" value="1"/>
</dbReference>
<feature type="region of interest" description="Disordered" evidence="6">
    <location>
        <begin position="130"/>
        <end position="160"/>
    </location>
</feature>
<evidence type="ECO:0000256" key="7">
    <source>
        <dbReference type="SAM" id="Phobius"/>
    </source>
</evidence>
<dbReference type="InterPro" id="IPR051482">
    <property type="entry name" value="Cholesterol_transport"/>
</dbReference>
<feature type="compositionally biased region" description="Low complexity" evidence="6">
    <location>
        <begin position="574"/>
        <end position="590"/>
    </location>
</feature>
<keyword evidence="10" id="KW-1185">Reference proteome</keyword>
<name>A0ABQ8EV26_9FUNG</name>
<gene>
    <name evidence="9" type="ORF">BASA50_000118</name>
</gene>
<organism evidence="9 10">
    <name type="scientific">Batrachochytrium salamandrivorans</name>
    <dbReference type="NCBI Taxonomy" id="1357716"/>
    <lineage>
        <taxon>Eukaryota</taxon>
        <taxon>Fungi</taxon>
        <taxon>Fungi incertae sedis</taxon>
        <taxon>Chytridiomycota</taxon>
        <taxon>Chytridiomycota incertae sedis</taxon>
        <taxon>Chytridiomycetes</taxon>
        <taxon>Rhizophydiales</taxon>
        <taxon>Rhizophydiales incertae sedis</taxon>
        <taxon>Batrachochytrium</taxon>
    </lineage>
</organism>
<protein>
    <recommendedName>
        <fullName evidence="8">VASt domain-containing protein</fullName>
    </recommendedName>
</protein>
<dbReference type="Pfam" id="PF02893">
    <property type="entry name" value="GRAM"/>
    <property type="match status" value="1"/>
</dbReference>
<evidence type="ECO:0000313" key="10">
    <source>
        <dbReference type="Proteomes" id="UP001648503"/>
    </source>
</evidence>
<feature type="region of interest" description="Disordered" evidence="6">
    <location>
        <begin position="277"/>
        <end position="332"/>
    </location>
</feature>
<feature type="compositionally biased region" description="Low complexity" evidence="6">
    <location>
        <begin position="132"/>
        <end position="144"/>
    </location>
</feature>
<dbReference type="InterPro" id="IPR004182">
    <property type="entry name" value="GRAM"/>
</dbReference>
<feature type="compositionally biased region" description="Polar residues" evidence="6">
    <location>
        <begin position="964"/>
        <end position="976"/>
    </location>
</feature>
<keyword evidence="4 7" id="KW-1133">Transmembrane helix</keyword>
<feature type="compositionally biased region" description="Polar residues" evidence="6">
    <location>
        <begin position="82"/>
        <end position="96"/>
    </location>
</feature>